<evidence type="ECO:0000313" key="2">
    <source>
        <dbReference type="EMBL" id="MFC6591583.1"/>
    </source>
</evidence>
<accession>A0ABW1YBJ1</accession>
<organism evidence="2 3">
    <name type="scientific">Deinococcus lacus</name>
    <dbReference type="NCBI Taxonomy" id="392561"/>
    <lineage>
        <taxon>Bacteria</taxon>
        <taxon>Thermotogati</taxon>
        <taxon>Deinococcota</taxon>
        <taxon>Deinococci</taxon>
        <taxon>Deinococcales</taxon>
        <taxon>Deinococcaceae</taxon>
        <taxon>Deinococcus</taxon>
    </lineage>
</organism>
<feature type="compositionally biased region" description="Low complexity" evidence="1">
    <location>
        <begin position="70"/>
        <end position="83"/>
    </location>
</feature>
<sequence length="95" mass="10112">MSGVGDILRELEHKVRELEQTARRTGQNLTVQNLEHAVAPLREEIAKLQRSAGTPGVPAADPQPGPRPGPGASAGRGWAWPAPQAGPPPWITLRS</sequence>
<name>A0ABW1YBJ1_9DEIO</name>
<feature type="compositionally biased region" description="Pro residues" evidence="1">
    <location>
        <begin position="84"/>
        <end position="95"/>
    </location>
</feature>
<keyword evidence="3" id="KW-1185">Reference proteome</keyword>
<comment type="caution">
    <text evidence="2">The sequence shown here is derived from an EMBL/GenBank/DDBJ whole genome shotgun (WGS) entry which is preliminary data.</text>
</comment>
<protein>
    <submittedName>
        <fullName evidence="2">Uncharacterized protein</fullName>
    </submittedName>
</protein>
<dbReference type="Proteomes" id="UP001596297">
    <property type="component" value="Unassembled WGS sequence"/>
</dbReference>
<proteinExistence type="predicted"/>
<evidence type="ECO:0000313" key="3">
    <source>
        <dbReference type="Proteomes" id="UP001596297"/>
    </source>
</evidence>
<dbReference type="RefSeq" id="WP_380082584.1">
    <property type="nucleotide sequence ID" value="NZ_JBHSWD010000001.1"/>
</dbReference>
<dbReference type="EMBL" id="JBHSWD010000001">
    <property type="protein sequence ID" value="MFC6591583.1"/>
    <property type="molecule type" value="Genomic_DNA"/>
</dbReference>
<feature type="region of interest" description="Disordered" evidence="1">
    <location>
        <begin position="45"/>
        <end position="95"/>
    </location>
</feature>
<evidence type="ECO:0000256" key="1">
    <source>
        <dbReference type="SAM" id="MobiDB-lite"/>
    </source>
</evidence>
<gene>
    <name evidence="2" type="ORF">ACFP81_05840</name>
</gene>
<reference evidence="3" key="1">
    <citation type="journal article" date="2019" name="Int. J. Syst. Evol. Microbiol.">
        <title>The Global Catalogue of Microorganisms (GCM) 10K type strain sequencing project: providing services to taxonomists for standard genome sequencing and annotation.</title>
        <authorList>
            <consortium name="The Broad Institute Genomics Platform"/>
            <consortium name="The Broad Institute Genome Sequencing Center for Infectious Disease"/>
            <person name="Wu L."/>
            <person name="Ma J."/>
        </authorList>
    </citation>
    <scope>NUCLEOTIDE SEQUENCE [LARGE SCALE GENOMIC DNA]</scope>
    <source>
        <strain evidence="3">CGMCC 1.15772</strain>
    </source>
</reference>